<evidence type="ECO:0000256" key="1">
    <source>
        <dbReference type="ARBA" id="ARBA00001933"/>
    </source>
</evidence>
<dbReference type="InterPro" id="IPR001926">
    <property type="entry name" value="TrpB-like_PALP"/>
</dbReference>
<reference evidence="14 15" key="1">
    <citation type="submission" date="2018-10" db="EMBL/GenBank/DDBJ databases">
        <title>Comparative Genomics Analysis of the Streptococcus dysgalactiae subspecies dysgalactiae.</title>
        <authorList>
            <person name="Koh T.H."/>
            <person name="Abdul Rahman N."/>
            <person name="Sessions O.M."/>
        </authorList>
    </citation>
    <scope>NUCLEOTIDE SEQUENCE [LARGE SCALE GENOMIC DNA]</scope>
    <source>
        <strain evidence="14 15">DB60705-15</strain>
    </source>
</reference>
<proteinExistence type="inferred from homology"/>
<evidence type="ECO:0000256" key="5">
    <source>
        <dbReference type="ARBA" id="ARBA00022605"/>
    </source>
</evidence>
<dbReference type="PROSITE" id="PS00901">
    <property type="entry name" value="CYS_SYNTHASE"/>
    <property type="match status" value="1"/>
</dbReference>
<dbReference type="Pfam" id="PF00291">
    <property type="entry name" value="PALP"/>
    <property type="match status" value="1"/>
</dbReference>
<dbReference type="InterPro" id="IPR005856">
    <property type="entry name" value="Cys_synth"/>
</dbReference>
<name>A0A9X7S550_STRDY</name>
<feature type="binding site" evidence="10">
    <location>
        <position position="75"/>
    </location>
    <ligand>
        <name>pyridoxal 5'-phosphate</name>
        <dbReference type="ChEBI" id="CHEBI:597326"/>
    </ligand>
</feature>
<dbReference type="InterPro" id="IPR005859">
    <property type="entry name" value="CysK"/>
</dbReference>
<evidence type="ECO:0000313" key="15">
    <source>
        <dbReference type="Proteomes" id="UP000347383"/>
    </source>
</evidence>
<evidence type="ECO:0000256" key="11">
    <source>
        <dbReference type="PIRSR" id="PIRSR605856-51"/>
    </source>
</evidence>
<dbReference type="EC" id="2.5.1.47" evidence="4 12"/>
<evidence type="ECO:0000259" key="13">
    <source>
        <dbReference type="Pfam" id="PF00291"/>
    </source>
</evidence>
<dbReference type="Gene3D" id="3.40.50.1100">
    <property type="match status" value="2"/>
</dbReference>
<dbReference type="EMBL" id="CP033165">
    <property type="protein sequence ID" value="QGH02528.1"/>
    <property type="molecule type" value="Genomic_DNA"/>
</dbReference>
<organism evidence="14 15">
    <name type="scientific">Streptococcus dysgalactiae subsp. dysgalactiae</name>
    <dbReference type="NCBI Taxonomy" id="99822"/>
    <lineage>
        <taxon>Bacteria</taxon>
        <taxon>Bacillati</taxon>
        <taxon>Bacillota</taxon>
        <taxon>Bacilli</taxon>
        <taxon>Lactobacillales</taxon>
        <taxon>Streptococcaceae</taxon>
        <taxon>Streptococcus</taxon>
    </lineage>
</organism>
<comment type="catalytic activity">
    <reaction evidence="9 12">
        <text>O-acetyl-L-serine + hydrogen sulfide = L-cysteine + acetate</text>
        <dbReference type="Rhea" id="RHEA:14829"/>
        <dbReference type="ChEBI" id="CHEBI:29919"/>
        <dbReference type="ChEBI" id="CHEBI:30089"/>
        <dbReference type="ChEBI" id="CHEBI:35235"/>
        <dbReference type="ChEBI" id="CHEBI:58340"/>
        <dbReference type="EC" id="2.5.1.47"/>
    </reaction>
</comment>
<feature type="binding site" evidence="10">
    <location>
        <begin position="179"/>
        <end position="183"/>
    </location>
    <ligand>
        <name>pyridoxal 5'-phosphate</name>
        <dbReference type="ChEBI" id="CHEBI:597326"/>
    </ligand>
</feature>
<dbReference type="Proteomes" id="UP000347383">
    <property type="component" value="Chromosome"/>
</dbReference>
<comment type="similarity">
    <text evidence="3 12">Belongs to the cysteine synthase/cystathionine beta-synthase family.</text>
</comment>
<feature type="domain" description="Tryptophan synthase beta chain-like PALP" evidence="13">
    <location>
        <begin position="8"/>
        <end position="294"/>
    </location>
</feature>
<evidence type="ECO:0000313" key="14">
    <source>
        <dbReference type="EMBL" id="QGH02528.1"/>
    </source>
</evidence>
<sequence>MTAIYHNITELVGQTPIVKLNHLVPEDAADVYVKLESFNPGSSVKDRIALAMIEAAEAEGRIQPGDTIIEPTSGNTGIGLAWVGAAKGYHVIIVLPETMSVERRQIIQAYGAELMLTPGTEGMKGAIAKAETLATELGAWMPMQFNNPANPAIHEKTTGQEILEAFGETKIDAFVAGVGTGGTVSGVSHTLKMASPTTAIYAVEAEESAVLSGQEPGPHKIQGISAGFIPNTLDTEAYDQIIRVKSEDALATARLTGAKEGFLVGISSGAALYAAIEVAKQLGKGKQVLTILPDNGERYLSTELYNEPSMP</sequence>
<evidence type="ECO:0000256" key="10">
    <source>
        <dbReference type="PIRSR" id="PIRSR605856-50"/>
    </source>
</evidence>
<keyword evidence="5 12" id="KW-0028">Amino-acid biosynthesis</keyword>
<dbReference type="RefSeq" id="WP_154412159.1">
    <property type="nucleotide sequence ID" value="NZ_CP033165.1"/>
</dbReference>
<dbReference type="AlphaFoldDB" id="A0A9X7S550"/>
<gene>
    <name evidence="14" type="primary">cysK</name>
    <name evidence="14" type="ORF">EA457_08270</name>
</gene>
<evidence type="ECO:0000256" key="9">
    <source>
        <dbReference type="ARBA" id="ARBA00047931"/>
    </source>
</evidence>
<dbReference type="NCBIfam" id="TIGR01136">
    <property type="entry name" value="cysKM"/>
    <property type="match status" value="1"/>
</dbReference>
<dbReference type="SUPFAM" id="SSF53686">
    <property type="entry name" value="Tryptophan synthase beta subunit-like PLP-dependent enzymes"/>
    <property type="match status" value="1"/>
</dbReference>
<feature type="binding site" evidence="10">
    <location>
        <position position="267"/>
    </location>
    <ligand>
        <name>pyridoxal 5'-phosphate</name>
        <dbReference type="ChEBI" id="CHEBI:597326"/>
    </ligand>
</feature>
<keyword evidence="6 12" id="KW-0808">Transferase</keyword>
<evidence type="ECO:0000256" key="12">
    <source>
        <dbReference type="RuleBase" id="RU003985"/>
    </source>
</evidence>
<dbReference type="CDD" id="cd01561">
    <property type="entry name" value="CBS_like"/>
    <property type="match status" value="1"/>
</dbReference>
<evidence type="ECO:0000256" key="7">
    <source>
        <dbReference type="ARBA" id="ARBA00022898"/>
    </source>
</evidence>
<dbReference type="GO" id="GO:0004124">
    <property type="term" value="F:cysteine synthase activity"/>
    <property type="evidence" value="ECO:0007669"/>
    <property type="project" value="UniProtKB-UniRule"/>
</dbReference>
<evidence type="ECO:0000256" key="4">
    <source>
        <dbReference type="ARBA" id="ARBA00012681"/>
    </source>
</evidence>
<feature type="modified residue" description="N6-(pyridoxal phosphate)lysine" evidence="11">
    <location>
        <position position="45"/>
    </location>
</feature>
<evidence type="ECO:0000256" key="3">
    <source>
        <dbReference type="ARBA" id="ARBA00007103"/>
    </source>
</evidence>
<dbReference type="PANTHER" id="PTHR10314">
    <property type="entry name" value="CYSTATHIONINE BETA-SYNTHASE"/>
    <property type="match status" value="1"/>
</dbReference>
<dbReference type="InterPro" id="IPR036052">
    <property type="entry name" value="TrpB-like_PALP_sf"/>
</dbReference>
<evidence type="ECO:0000256" key="8">
    <source>
        <dbReference type="ARBA" id="ARBA00023192"/>
    </source>
</evidence>
<dbReference type="NCBIfam" id="TIGR01139">
    <property type="entry name" value="cysK"/>
    <property type="match status" value="1"/>
</dbReference>
<comment type="pathway">
    <text evidence="2">Amino-acid biosynthesis; L-cysteine biosynthesis; L-cysteine from L-serine: step 2/2.</text>
</comment>
<dbReference type="InterPro" id="IPR050214">
    <property type="entry name" value="Cys_Synth/Cystath_Beta-Synth"/>
</dbReference>
<keyword evidence="8 12" id="KW-0198">Cysteine biosynthesis</keyword>
<dbReference type="GO" id="GO:0006535">
    <property type="term" value="P:cysteine biosynthetic process from serine"/>
    <property type="evidence" value="ECO:0007669"/>
    <property type="project" value="UniProtKB-UniRule"/>
</dbReference>
<dbReference type="InterPro" id="IPR001216">
    <property type="entry name" value="P-phosphate_BS"/>
</dbReference>
<evidence type="ECO:0000256" key="2">
    <source>
        <dbReference type="ARBA" id="ARBA00004962"/>
    </source>
</evidence>
<evidence type="ECO:0000256" key="6">
    <source>
        <dbReference type="ARBA" id="ARBA00022679"/>
    </source>
</evidence>
<comment type="cofactor">
    <cofactor evidence="1 10 12">
        <name>pyridoxal 5'-phosphate</name>
        <dbReference type="ChEBI" id="CHEBI:597326"/>
    </cofactor>
</comment>
<dbReference type="FunFam" id="3.40.50.1100:FF:000006">
    <property type="entry name" value="Cysteine synthase"/>
    <property type="match status" value="1"/>
</dbReference>
<protein>
    <recommendedName>
        <fullName evidence="4 12">Cysteine synthase</fullName>
        <ecNumber evidence="4 12">2.5.1.47</ecNumber>
    </recommendedName>
</protein>
<keyword evidence="7 10" id="KW-0663">Pyridoxal phosphate</keyword>
<accession>A0A9X7S550</accession>